<dbReference type="Proteomes" id="UP000259030">
    <property type="component" value="Plasmid pDFI2"/>
</dbReference>
<sequence length="229" mass="24345">MTRVLVTGAGGQLGRALLPLLTPHTAVTALGRRAGPSGPHLTWTPHDLLQGPPDLAGVDTVIHLATNALKPGQDERMTRHVIQAAQAAGSRHVLYMSIVGLERMQAAPYYAEKLRCEALLEGSGLPLTILRATQFTEFLDGLLGMLRLGPLQLVPTGVTLQPLPARAAAERLADLARQGPQGRVPDLCGPQSVRLDDVARARGGLTLPLPLPLPLFRAWQHGRACGPVP</sequence>
<dbReference type="STRING" id="317577.GCA_000419625_03420"/>
<feature type="domain" description="NAD(P)-binding" evidence="1">
    <location>
        <begin position="8"/>
        <end position="137"/>
    </location>
</feature>
<evidence type="ECO:0000313" key="2">
    <source>
        <dbReference type="EMBL" id="ASN82842.1"/>
    </source>
</evidence>
<gene>
    <name evidence="2" type="ORF">DFI_16745</name>
</gene>
<accession>A0A221T1R7</accession>
<dbReference type="InterPro" id="IPR016040">
    <property type="entry name" value="NAD(P)-bd_dom"/>
</dbReference>
<dbReference type="Gene3D" id="3.40.50.720">
    <property type="entry name" value="NAD(P)-binding Rossmann-like Domain"/>
    <property type="match status" value="1"/>
</dbReference>
<dbReference type="InterPro" id="IPR036291">
    <property type="entry name" value="NAD(P)-bd_dom_sf"/>
</dbReference>
<keyword evidence="3" id="KW-1185">Reference proteome</keyword>
<reference evidence="2 3" key="1">
    <citation type="submission" date="2017-05" db="EMBL/GenBank/DDBJ databases">
        <title>The complete genome sequence of Deinococcus ficus isolated from the rhizosphere of the Ficus religiosa L. in Taiwan.</title>
        <authorList>
            <person name="Wu K.-M."/>
            <person name="Liao T.-L."/>
            <person name="Liu Y.-M."/>
            <person name="Young C.-C."/>
            <person name="Tsai S.-F."/>
        </authorList>
    </citation>
    <scope>NUCLEOTIDE SEQUENCE [LARGE SCALE GENOMIC DNA]</scope>
    <source>
        <strain evidence="2 3">CC-FR2-10</strain>
        <plasmid evidence="3">pdfi2</plasmid>
    </source>
</reference>
<dbReference type="AlphaFoldDB" id="A0A221T1R7"/>
<proteinExistence type="predicted"/>
<dbReference type="EMBL" id="CP021083">
    <property type="protein sequence ID" value="ASN82842.1"/>
    <property type="molecule type" value="Genomic_DNA"/>
</dbReference>
<evidence type="ECO:0000313" key="3">
    <source>
        <dbReference type="Proteomes" id="UP000259030"/>
    </source>
</evidence>
<dbReference type="Pfam" id="PF13460">
    <property type="entry name" value="NAD_binding_10"/>
    <property type="match status" value="1"/>
</dbReference>
<geneLocation type="plasmid" evidence="3">
    <name>pdfi2</name>
</geneLocation>
<protein>
    <recommendedName>
        <fullName evidence="1">NAD(P)-binding domain-containing protein</fullName>
    </recommendedName>
</protein>
<dbReference type="KEGG" id="dfc:DFI_16745"/>
<organism evidence="2 3">
    <name type="scientific">Deinococcus ficus</name>
    <dbReference type="NCBI Taxonomy" id="317577"/>
    <lineage>
        <taxon>Bacteria</taxon>
        <taxon>Thermotogati</taxon>
        <taxon>Deinococcota</taxon>
        <taxon>Deinococci</taxon>
        <taxon>Deinococcales</taxon>
        <taxon>Deinococcaceae</taxon>
        <taxon>Deinococcus</taxon>
    </lineage>
</organism>
<name>A0A221T1R7_9DEIO</name>
<dbReference type="RefSeq" id="WP_051307550.1">
    <property type="nucleotide sequence ID" value="NZ_CP021083.1"/>
</dbReference>
<keyword evidence="2" id="KW-0614">Plasmid</keyword>
<evidence type="ECO:0000259" key="1">
    <source>
        <dbReference type="Pfam" id="PF13460"/>
    </source>
</evidence>
<dbReference type="SUPFAM" id="SSF51735">
    <property type="entry name" value="NAD(P)-binding Rossmann-fold domains"/>
    <property type="match status" value="1"/>
</dbReference>